<dbReference type="CDD" id="cd00165">
    <property type="entry name" value="S4"/>
    <property type="match status" value="1"/>
</dbReference>
<dbReference type="GO" id="GO:0000488">
    <property type="term" value="P:maturation of LSU-rRNA from tetracistronic rRNA transcript (SSU-rRNA, LSU-rRNA, 4.5S-rRNA, 5S-rRNA)"/>
    <property type="evidence" value="ECO:0007669"/>
    <property type="project" value="TreeGrafter"/>
</dbReference>
<proteinExistence type="predicted"/>
<dbReference type="PANTHER" id="PTHR47683">
    <property type="entry name" value="PSEUDOURIDINE SYNTHASE FAMILY PROTEIN-RELATED"/>
    <property type="match status" value="1"/>
</dbReference>
<feature type="region of interest" description="Disordered" evidence="2">
    <location>
        <begin position="92"/>
        <end position="118"/>
    </location>
</feature>
<dbReference type="SMART" id="SM00363">
    <property type="entry name" value="S4"/>
    <property type="match status" value="1"/>
</dbReference>
<dbReference type="InterPro" id="IPR002942">
    <property type="entry name" value="S4_RNA-bd"/>
</dbReference>
<dbReference type="InterPro" id="IPR036986">
    <property type="entry name" value="S4_RNA-bd_sf"/>
</dbReference>
<evidence type="ECO:0000256" key="2">
    <source>
        <dbReference type="SAM" id="MobiDB-lite"/>
    </source>
</evidence>
<dbReference type="Proteomes" id="UP001153076">
    <property type="component" value="Unassembled WGS sequence"/>
</dbReference>
<dbReference type="PANTHER" id="PTHR47683:SF2">
    <property type="entry name" value="RNA-BINDING S4 DOMAIN-CONTAINING PROTEIN"/>
    <property type="match status" value="1"/>
</dbReference>
<keyword evidence="1" id="KW-0694">RNA-binding</keyword>
<evidence type="ECO:0000259" key="3">
    <source>
        <dbReference type="SMART" id="SM00363"/>
    </source>
</evidence>
<feature type="domain" description="RNA-binding S4" evidence="3">
    <location>
        <begin position="128"/>
        <end position="187"/>
    </location>
</feature>
<name>A0A9Q1K656_9CARY</name>
<dbReference type="OrthoDB" id="440619at2759"/>
<organism evidence="4 5">
    <name type="scientific">Carnegiea gigantea</name>
    <dbReference type="NCBI Taxonomy" id="171969"/>
    <lineage>
        <taxon>Eukaryota</taxon>
        <taxon>Viridiplantae</taxon>
        <taxon>Streptophyta</taxon>
        <taxon>Embryophyta</taxon>
        <taxon>Tracheophyta</taxon>
        <taxon>Spermatophyta</taxon>
        <taxon>Magnoliopsida</taxon>
        <taxon>eudicotyledons</taxon>
        <taxon>Gunneridae</taxon>
        <taxon>Pentapetalae</taxon>
        <taxon>Caryophyllales</taxon>
        <taxon>Cactineae</taxon>
        <taxon>Cactaceae</taxon>
        <taxon>Cactoideae</taxon>
        <taxon>Echinocereeae</taxon>
        <taxon>Carnegiea</taxon>
    </lineage>
</organism>
<comment type="caution">
    <text evidence="4">The sequence shown here is derived from an EMBL/GenBank/DDBJ whole genome shotgun (WGS) entry which is preliminary data.</text>
</comment>
<dbReference type="GO" id="GO:0009507">
    <property type="term" value="C:chloroplast"/>
    <property type="evidence" value="ECO:0007669"/>
    <property type="project" value="TreeGrafter"/>
</dbReference>
<dbReference type="Pfam" id="PF01479">
    <property type="entry name" value="S4"/>
    <property type="match status" value="1"/>
</dbReference>
<evidence type="ECO:0000313" key="5">
    <source>
        <dbReference type="Proteomes" id="UP001153076"/>
    </source>
</evidence>
<dbReference type="GO" id="GO:0000489">
    <property type="term" value="P:maturation of SSU-rRNA from tetracistronic rRNA transcript (SSU-rRNA, LSU-rRNA, 4.5S-rRNA, 5S-rRNA)"/>
    <property type="evidence" value="ECO:0007669"/>
    <property type="project" value="TreeGrafter"/>
</dbReference>
<dbReference type="EMBL" id="JAKOGI010000313">
    <property type="protein sequence ID" value="KAJ8437199.1"/>
    <property type="molecule type" value="Genomic_DNA"/>
</dbReference>
<dbReference type="SUPFAM" id="SSF55174">
    <property type="entry name" value="Alpha-L RNA-binding motif"/>
    <property type="match status" value="1"/>
</dbReference>
<dbReference type="InterPro" id="IPR050343">
    <property type="entry name" value="RsuA_PseudoU_synthase"/>
</dbReference>
<dbReference type="GO" id="GO:0003723">
    <property type="term" value="F:RNA binding"/>
    <property type="evidence" value="ECO:0007669"/>
    <property type="project" value="UniProtKB-KW"/>
</dbReference>
<dbReference type="PROSITE" id="PS50889">
    <property type="entry name" value="S4"/>
    <property type="match status" value="1"/>
</dbReference>
<gene>
    <name evidence="4" type="ORF">Cgig2_007549</name>
</gene>
<dbReference type="AlphaFoldDB" id="A0A9Q1K656"/>
<keyword evidence="5" id="KW-1185">Reference proteome</keyword>
<accession>A0A9Q1K656</accession>
<dbReference type="GO" id="GO:0032544">
    <property type="term" value="P:plastid translation"/>
    <property type="evidence" value="ECO:0007669"/>
    <property type="project" value="TreeGrafter"/>
</dbReference>
<protein>
    <recommendedName>
        <fullName evidence="3">RNA-binding S4 domain-containing protein</fullName>
    </recommendedName>
</protein>
<reference evidence="4" key="1">
    <citation type="submission" date="2022-04" db="EMBL/GenBank/DDBJ databases">
        <title>Carnegiea gigantea Genome sequencing and assembly v2.</title>
        <authorList>
            <person name="Copetti D."/>
            <person name="Sanderson M.J."/>
            <person name="Burquez A."/>
            <person name="Wojciechowski M.F."/>
        </authorList>
    </citation>
    <scope>NUCLEOTIDE SEQUENCE</scope>
    <source>
        <strain evidence="4">SGP5-SGP5p</strain>
        <tissue evidence="4">Aerial part</tissue>
    </source>
</reference>
<evidence type="ECO:0000256" key="1">
    <source>
        <dbReference type="PROSITE-ProRule" id="PRU00182"/>
    </source>
</evidence>
<sequence>MAAIAAVGATSTTLATFHLARRSSLSIHQISLATLSLRLHASFGSQKLPEPENNAGHGFQVFLPWLLQGHAGDFAAHALPAARSLHVVADGGAPKKVKGNTVEGKKKKSSEEPRHSKAARRFYNERHECVSFYPMRAQVASRRSSEELIFQGKVTVNGSVCNTPQTRVDPARDIIYVNGNRLPKKLPPKVYLALNKPKG</sequence>
<evidence type="ECO:0000313" key="4">
    <source>
        <dbReference type="EMBL" id="KAJ8437199.1"/>
    </source>
</evidence>
<dbReference type="Gene3D" id="3.10.290.10">
    <property type="entry name" value="RNA-binding S4 domain"/>
    <property type="match status" value="1"/>
</dbReference>